<feature type="binding site" evidence="6">
    <location>
        <position position="272"/>
    </location>
    <ligand>
        <name>NAD(+)</name>
        <dbReference type="ChEBI" id="CHEBI:57540"/>
    </ligand>
</feature>
<gene>
    <name evidence="10" type="ORF">BKA07_000392</name>
</gene>
<feature type="binding site" evidence="6">
    <location>
        <begin position="182"/>
        <end position="189"/>
    </location>
    <ligand>
        <name>NAD(+)</name>
        <dbReference type="ChEBI" id="CHEBI:57540"/>
    </ligand>
</feature>
<dbReference type="PANTHER" id="PTHR43014:SF4">
    <property type="entry name" value="PYRIDINE NUCLEOTIDE-DISULFIDE OXIDOREDUCTASE RCLA-RELATED"/>
    <property type="match status" value="1"/>
</dbReference>
<evidence type="ECO:0000256" key="7">
    <source>
        <dbReference type="PIRSR" id="PIRSR000350-4"/>
    </source>
</evidence>
<evidence type="ECO:0000256" key="3">
    <source>
        <dbReference type="ARBA" id="ARBA00022827"/>
    </source>
</evidence>
<feature type="domain" description="Pyridine nucleotide-disulphide oxidoreductase dimerisation" evidence="8">
    <location>
        <begin position="349"/>
        <end position="459"/>
    </location>
</feature>
<dbReference type="Pfam" id="PF07992">
    <property type="entry name" value="Pyr_redox_2"/>
    <property type="match status" value="1"/>
</dbReference>
<dbReference type="PANTHER" id="PTHR43014">
    <property type="entry name" value="MERCURIC REDUCTASE"/>
    <property type="match status" value="1"/>
</dbReference>
<dbReference type="Gene3D" id="3.30.390.30">
    <property type="match status" value="1"/>
</dbReference>
<feature type="disulfide bond" description="Redox-active" evidence="7">
    <location>
        <begin position="53"/>
        <end position="58"/>
    </location>
</feature>
<dbReference type="Gene3D" id="3.50.50.60">
    <property type="entry name" value="FAD/NAD(P)-binding domain"/>
    <property type="match status" value="2"/>
</dbReference>
<protein>
    <submittedName>
        <fullName evidence="10">Pyruvate/2-oxoglutarate dehydrogenase complex dihydrolipoamide dehydrogenase (E3) component</fullName>
    </submittedName>
</protein>
<dbReference type="InterPro" id="IPR016156">
    <property type="entry name" value="FAD/NAD-linked_Rdtase_dimer_sf"/>
</dbReference>
<evidence type="ECO:0000256" key="4">
    <source>
        <dbReference type="ARBA" id="ARBA00023002"/>
    </source>
</evidence>
<keyword evidence="3 6" id="KW-0274">FAD</keyword>
<keyword evidence="2" id="KW-0285">Flavoprotein</keyword>
<dbReference type="InterPro" id="IPR004099">
    <property type="entry name" value="Pyr_nucl-diS_OxRdtase_dimer"/>
</dbReference>
<reference evidence="10 11" key="1">
    <citation type="submission" date="2020-03" db="EMBL/GenBank/DDBJ databases">
        <title>Sequencing the genomes of 1000 actinobacteria strains.</title>
        <authorList>
            <person name="Klenk H.-P."/>
        </authorList>
    </citation>
    <scope>NUCLEOTIDE SEQUENCE [LARGE SCALE GENOMIC DNA]</scope>
    <source>
        <strain evidence="10 11">DSM 18964</strain>
    </source>
</reference>
<keyword evidence="6" id="KW-0520">NAD</keyword>
<dbReference type="InterPro" id="IPR023753">
    <property type="entry name" value="FAD/NAD-binding_dom"/>
</dbReference>
<dbReference type="PRINTS" id="PR00411">
    <property type="entry name" value="PNDRDTASEI"/>
</dbReference>
<keyword evidence="4" id="KW-0560">Oxidoreductase</keyword>
<dbReference type="InterPro" id="IPR001100">
    <property type="entry name" value="Pyr_nuc-diS_OxRdtase"/>
</dbReference>
<evidence type="ECO:0000259" key="9">
    <source>
        <dbReference type="Pfam" id="PF07992"/>
    </source>
</evidence>
<feature type="binding site" evidence="6">
    <location>
        <position position="313"/>
    </location>
    <ligand>
        <name>FAD</name>
        <dbReference type="ChEBI" id="CHEBI:57692"/>
    </ligand>
</feature>
<dbReference type="Proteomes" id="UP000576792">
    <property type="component" value="Unassembled WGS sequence"/>
</dbReference>
<evidence type="ECO:0000313" key="11">
    <source>
        <dbReference type="Proteomes" id="UP000576792"/>
    </source>
</evidence>
<feature type="domain" description="FAD/NAD(P)-binding" evidence="9">
    <location>
        <begin position="15"/>
        <end position="323"/>
    </location>
</feature>
<name>A0A846S3B4_9MICO</name>
<dbReference type="InterPro" id="IPR036188">
    <property type="entry name" value="FAD/NAD-bd_sf"/>
</dbReference>
<evidence type="ECO:0000256" key="6">
    <source>
        <dbReference type="PIRSR" id="PIRSR000350-3"/>
    </source>
</evidence>
<sequence length="465" mass="49134">MAENNLEVDQREHVDLLVVGWGKGGKTLAGTMARAGKRVAVVEQSDAMIGGACINIACIPTKILVHDAESKRESDDTDDYFATAVERRDTLTGAMRKKNFSMLDDLDSVLLVSGRAEFTGEREVLVTGGPESMQITADTVVVNTGSVANVPPIEGAELGGRIHDSESLQHVTPFPKRLVIVGGGYIGLEFASMFTQFGSQVTVLDRGQRPLAGEDSDVAEVVASALSDDGVTIVNEASVTAVADGSEKATVTYEVDGEEQTIDAEAVLLAVGRAPATSELGLDKAGIDVDEKGFITVDEHLRASVEGVFAVGDVKGGPMFTYISLDDNRVLADQLLGEGERTTADRNAVPYTMFLTPPVARVGLSEDAAREQGYDVKVGAKAMADIAAAPRAKIEGDPRGIVKFVVDGATDLILGAALVHVHSQEVINTVALAMRHDVTSTELRDTIYTHPSATEAMNEVLGAVQ</sequence>
<feature type="binding site" evidence="6">
    <location>
        <begin position="144"/>
        <end position="146"/>
    </location>
    <ligand>
        <name>FAD</name>
        <dbReference type="ChEBI" id="CHEBI:57692"/>
    </ligand>
</feature>
<evidence type="ECO:0000256" key="2">
    <source>
        <dbReference type="ARBA" id="ARBA00022630"/>
    </source>
</evidence>
<keyword evidence="6" id="KW-0547">Nucleotide-binding</keyword>
<accession>A0A846S3B4</accession>
<evidence type="ECO:0000259" key="8">
    <source>
        <dbReference type="Pfam" id="PF02852"/>
    </source>
</evidence>
<evidence type="ECO:0000256" key="1">
    <source>
        <dbReference type="ARBA" id="ARBA00007532"/>
    </source>
</evidence>
<dbReference type="SUPFAM" id="SSF51905">
    <property type="entry name" value="FAD/NAD(P)-binding domain"/>
    <property type="match status" value="1"/>
</dbReference>
<keyword evidence="11" id="KW-1185">Reference proteome</keyword>
<dbReference type="GO" id="GO:0050660">
    <property type="term" value="F:flavin adenine dinucleotide binding"/>
    <property type="evidence" value="ECO:0007669"/>
    <property type="project" value="TreeGrafter"/>
</dbReference>
<comment type="cofactor">
    <cofactor evidence="6">
        <name>FAD</name>
        <dbReference type="ChEBI" id="CHEBI:57692"/>
    </cofactor>
    <text evidence="6">Binds 1 FAD per subunit.</text>
</comment>
<dbReference type="PIRSF" id="PIRSF000350">
    <property type="entry name" value="Mercury_reductase_MerA"/>
    <property type="match status" value="1"/>
</dbReference>
<comment type="caution">
    <text evidence="10">The sequence shown here is derived from an EMBL/GenBank/DDBJ whole genome shotgun (WGS) entry which is preliminary data.</text>
</comment>
<dbReference type="FunFam" id="3.30.390.30:FF:000001">
    <property type="entry name" value="Dihydrolipoyl dehydrogenase"/>
    <property type="match status" value="1"/>
</dbReference>
<proteinExistence type="inferred from homology"/>
<dbReference type="EMBL" id="JAATJN010000001">
    <property type="protein sequence ID" value="NJC55357.1"/>
    <property type="molecule type" value="Genomic_DNA"/>
</dbReference>
<evidence type="ECO:0000313" key="10">
    <source>
        <dbReference type="EMBL" id="NJC55357.1"/>
    </source>
</evidence>
<feature type="binding site" evidence="6">
    <location>
        <position position="62"/>
    </location>
    <ligand>
        <name>FAD</name>
        <dbReference type="ChEBI" id="CHEBI:57692"/>
    </ligand>
</feature>
<organism evidence="10 11">
    <name type="scientific">Brevibacterium marinum</name>
    <dbReference type="NCBI Taxonomy" id="418643"/>
    <lineage>
        <taxon>Bacteria</taxon>
        <taxon>Bacillati</taxon>
        <taxon>Actinomycetota</taxon>
        <taxon>Actinomycetes</taxon>
        <taxon>Micrococcales</taxon>
        <taxon>Brevibacteriaceae</taxon>
        <taxon>Brevibacterium</taxon>
    </lineage>
</organism>
<feature type="active site" description="Proton acceptor" evidence="5">
    <location>
        <position position="450"/>
    </location>
</feature>
<dbReference type="SUPFAM" id="SSF55424">
    <property type="entry name" value="FAD/NAD-linked reductases, dimerisation (C-terminal) domain"/>
    <property type="match status" value="1"/>
</dbReference>
<comment type="similarity">
    <text evidence="1">Belongs to the class-I pyridine nucleotide-disulfide oxidoreductase family.</text>
</comment>
<dbReference type="PRINTS" id="PR00368">
    <property type="entry name" value="FADPNR"/>
</dbReference>
<dbReference type="Pfam" id="PF02852">
    <property type="entry name" value="Pyr_redox_dim"/>
    <property type="match status" value="1"/>
</dbReference>
<keyword evidence="10" id="KW-0670">Pyruvate</keyword>
<dbReference type="AlphaFoldDB" id="A0A846S3B4"/>
<dbReference type="GO" id="GO:0003955">
    <property type="term" value="F:NAD(P)H dehydrogenase (quinone) activity"/>
    <property type="evidence" value="ECO:0007669"/>
    <property type="project" value="TreeGrafter"/>
</dbReference>
<dbReference type="RefSeq" id="WP_167949408.1">
    <property type="nucleotide sequence ID" value="NZ_BAAAPQ010000026.1"/>
</dbReference>
<evidence type="ECO:0000256" key="5">
    <source>
        <dbReference type="PIRSR" id="PIRSR000350-2"/>
    </source>
</evidence>